<evidence type="ECO:0000313" key="1">
    <source>
        <dbReference type="EMBL" id="QHS89451.1"/>
    </source>
</evidence>
<organism evidence="1">
    <name type="scientific">viral metagenome</name>
    <dbReference type="NCBI Taxonomy" id="1070528"/>
    <lineage>
        <taxon>unclassified sequences</taxon>
        <taxon>metagenomes</taxon>
        <taxon>organismal metagenomes</taxon>
    </lineage>
</organism>
<reference evidence="1" key="1">
    <citation type="journal article" date="2020" name="Nature">
        <title>Giant virus diversity and host interactions through global metagenomics.</title>
        <authorList>
            <person name="Schulz F."/>
            <person name="Roux S."/>
            <person name="Paez-Espino D."/>
            <person name="Jungbluth S."/>
            <person name="Walsh D.A."/>
            <person name="Denef V.J."/>
            <person name="McMahon K.D."/>
            <person name="Konstantinidis K.T."/>
            <person name="Eloe-Fadrosh E.A."/>
            <person name="Kyrpides N.C."/>
            <person name="Woyke T."/>
        </authorList>
    </citation>
    <scope>NUCLEOTIDE SEQUENCE</scope>
    <source>
        <strain evidence="1">GVMAG-M-3300010158-60</strain>
    </source>
</reference>
<sequence length="285" mass="29537">MSSTYGQRKDVSLRSYVSVNPFNTQLFSYTVSVNAQLQTVGTLAVVAGATALNCPVGRLLAETGKKIFPDVNAGVETPMVSVYDAVSGLTGFIDPNAAVFTVYSTDKPYFQQRGVDPVGDLKDNGMPIYTNGDIITKYGDVTVLGGNVNVNGNIDLSGTVTSTGGDVNVLDGHVNVDGNVNVTGNVDLSGTLTARYLHVSPFYDQATSGTVNAGSASVGTGVFNANTSVVVNTTACTSNSSTKHSLIFITGTGANTLRANITGANQFTVTSSGTDSQAFSWLVIN</sequence>
<accession>A0A6C0BCI4</accession>
<name>A0A6C0BCI4_9ZZZZ</name>
<dbReference type="AlphaFoldDB" id="A0A6C0BCI4"/>
<protein>
    <submittedName>
        <fullName evidence="1">Uncharacterized protein</fullName>
    </submittedName>
</protein>
<proteinExistence type="predicted"/>
<dbReference type="EMBL" id="MN739110">
    <property type="protein sequence ID" value="QHS89451.1"/>
    <property type="molecule type" value="Genomic_DNA"/>
</dbReference>